<dbReference type="Proteomes" id="UP001597261">
    <property type="component" value="Unassembled WGS sequence"/>
</dbReference>
<evidence type="ECO:0000313" key="2">
    <source>
        <dbReference type="EMBL" id="MFD1659029.1"/>
    </source>
</evidence>
<keyword evidence="3" id="KW-1185">Reference proteome</keyword>
<dbReference type="InterPro" id="IPR036271">
    <property type="entry name" value="Tet_transcr_reg_TetR-rel_C_sf"/>
</dbReference>
<proteinExistence type="predicted"/>
<dbReference type="Gene3D" id="1.10.357.10">
    <property type="entry name" value="Tetracycline Repressor, domain 2"/>
    <property type="match status" value="1"/>
</dbReference>
<name>A0ABW4IP26_9ACTN</name>
<evidence type="ECO:0000256" key="1">
    <source>
        <dbReference type="SAM" id="MobiDB-lite"/>
    </source>
</evidence>
<sequence>MSVWFTTGTRRGPGTGTAGRALAAGHRAVAAARGPRPVPKRFSLAGHRLPATATSPRRGTMMPPLSSEETSGPGTGVGGILPRPTGPRSDRVHATVTRGEADPSVAVEDVIDLLFGPLVFRRLTVHYALTDKAAVSLARTALRGLLRRRSGAASQDR</sequence>
<organism evidence="2 3">
    <name type="scientific">Streptomyces caeni</name>
    <dbReference type="NCBI Taxonomy" id="2307231"/>
    <lineage>
        <taxon>Bacteria</taxon>
        <taxon>Bacillati</taxon>
        <taxon>Actinomycetota</taxon>
        <taxon>Actinomycetes</taxon>
        <taxon>Kitasatosporales</taxon>
        <taxon>Streptomycetaceae</taxon>
        <taxon>Streptomyces</taxon>
    </lineage>
</organism>
<dbReference type="SUPFAM" id="SSF48498">
    <property type="entry name" value="Tetracyclin repressor-like, C-terminal domain"/>
    <property type="match status" value="1"/>
</dbReference>
<evidence type="ECO:0000313" key="3">
    <source>
        <dbReference type="Proteomes" id="UP001597261"/>
    </source>
</evidence>
<gene>
    <name evidence="2" type="ORF">ACFSL4_12630</name>
</gene>
<dbReference type="EMBL" id="JBHUDX010000030">
    <property type="protein sequence ID" value="MFD1659029.1"/>
    <property type="molecule type" value="Genomic_DNA"/>
</dbReference>
<protein>
    <submittedName>
        <fullName evidence="2">Uncharacterized protein</fullName>
    </submittedName>
</protein>
<feature type="region of interest" description="Disordered" evidence="1">
    <location>
        <begin position="28"/>
        <end position="101"/>
    </location>
</feature>
<reference evidence="3" key="1">
    <citation type="journal article" date="2019" name="Int. J. Syst. Evol. Microbiol.">
        <title>The Global Catalogue of Microorganisms (GCM) 10K type strain sequencing project: providing services to taxonomists for standard genome sequencing and annotation.</title>
        <authorList>
            <consortium name="The Broad Institute Genomics Platform"/>
            <consortium name="The Broad Institute Genome Sequencing Center for Infectious Disease"/>
            <person name="Wu L."/>
            <person name="Ma J."/>
        </authorList>
    </citation>
    <scope>NUCLEOTIDE SEQUENCE [LARGE SCALE GENOMIC DNA]</scope>
    <source>
        <strain evidence="3">CGMCC 1.12470</strain>
    </source>
</reference>
<accession>A0ABW4IP26</accession>
<dbReference type="RefSeq" id="WP_381081692.1">
    <property type="nucleotide sequence ID" value="NZ_JBHUDX010000030.1"/>
</dbReference>
<comment type="caution">
    <text evidence="2">The sequence shown here is derived from an EMBL/GenBank/DDBJ whole genome shotgun (WGS) entry which is preliminary data.</text>
</comment>